<keyword evidence="2" id="KW-1185">Reference proteome</keyword>
<evidence type="ECO:0000313" key="1">
    <source>
        <dbReference type="EMBL" id="KAK8208039.1"/>
    </source>
</evidence>
<dbReference type="EMBL" id="JAMKPW020000019">
    <property type="protein sequence ID" value="KAK8208039.1"/>
    <property type="molecule type" value="Genomic_DNA"/>
</dbReference>
<sequence length="354" mass="38729">MKAGKKFVPNVITFAWSTRPENIALGIAAQCFVYAGVVLLFIINLFFTQRIVRAQHPRIGWSKPVTLFFPVLFVIIILTIAGLITVLIQSFYSLSTNTHRIDRDFQLYGATFYAVVAFLPVPVLLISTAFRALPPVRKTRTVDKFGSGSMRAKIAINLAAAILLGLGASFRAGTSWLPPTPIYEPNSSPPAAEATPWYFNKAAFYCFNFVIELIVVYLYALVRIDNRFHVPDGAKGPGSYGGGFTFAGEAGNEKRQLGQHDSTRHLTGSRSSFATTARSSRVSWGGISRQDLSPGVGEDGVGVVPYPGTAEEEDVDPWADMEGVENEMGWDAKSGKWMLRPLSEAHIATVNETV</sequence>
<proteinExistence type="predicted"/>
<dbReference type="Proteomes" id="UP001320706">
    <property type="component" value="Unassembled WGS sequence"/>
</dbReference>
<accession>A0ACC3SDD5</accession>
<reference evidence="1" key="1">
    <citation type="submission" date="2024-02" db="EMBL/GenBank/DDBJ databases">
        <title>Metagenome Assembled Genome of Zalaria obscura JY119.</title>
        <authorList>
            <person name="Vighnesh L."/>
            <person name="Jagadeeshwari U."/>
            <person name="Venkata Ramana C."/>
            <person name="Sasikala C."/>
        </authorList>
    </citation>
    <scope>NUCLEOTIDE SEQUENCE</scope>
    <source>
        <strain evidence="1">JY119</strain>
    </source>
</reference>
<organism evidence="1 2">
    <name type="scientific">Zalaria obscura</name>
    <dbReference type="NCBI Taxonomy" id="2024903"/>
    <lineage>
        <taxon>Eukaryota</taxon>
        <taxon>Fungi</taxon>
        <taxon>Dikarya</taxon>
        <taxon>Ascomycota</taxon>
        <taxon>Pezizomycotina</taxon>
        <taxon>Dothideomycetes</taxon>
        <taxon>Dothideomycetidae</taxon>
        <taxon>Dothideales</taxon>
        <taxon>Zalariaceae</taxon>
        <taxon>Zalaria</taxon>
    </lineage>
</organism>
<evidence type="ECO:0000313" key="2">
    <source>
        <dbReference type="Proteomes" id="UP001320706"/>
    </source>
</evidence>
<protein>
    <submittedName>
        <fullName evidence="1">Uncharacterized protein</fullName>
    </submittedName>
</protein>
<comment type="caution">
    <text evidence="1">The sequence shown here is derived from an EMBL/GenBank/DDBJ whole genome shotgun (WGS) entry which is preliminary data.</text>
</comment>
<name>A0ACC3SDD5_9PEZI</name>
<gene>
    <name evidence="1" type="ORF">M8818_004077</name>
</gene>